<organism evidence="2 3">
    <name type="scientific">Pseudolysinimonas yzui</name>
    <dbReference type="NCBI Taxonomy" id="2708254"/>
    <lineage>
        <taxon>Bacteria</taxon>
        <taxon>Bacillati</taxon>
        <taxon>Actinomycetota</taxon>
        <taxon>Actinomycetes</taxon>
        <taxon>Micrococcales</taxon>
        <taxon>Microbacteriaceae</taxon>
        <taxon>Pseudolysinimonas</taxon>
    </lineage>
</organism>
<dbReference type="RefSeq" id="WP_191283276.1">
    <property type="nucleotide sequence ID" value="NZ_BNAI01000003.1"/>
</dbReference>
<keyword evidence="1" id="KW-1133">Transmembrane helix</keyword>
<protein>
    <submittedName>
        <fullName evidence="2">Uncharacterized protein</fullName>
    </submittedName>
</protein>
<keyword evidence="1" id="KW-0472">Membrane</keyword>
<gene>
    <name evidence="2" type="ORF">GCM10011600_19330</name>
</gene>
<reference evidence="2" key="2">
    <citation type="submission" date="2020-09" db="EMBL/GenBank/DDBJ databases">
        <authorList>
            <person name="Sun Q."/>
            <person name="Zhou Y."/>
        </authorList>
    </citation>
    <scope>NUCLEOTIDE SEQUENCE</scope>
    <source>
        <strain evidence="2">CGMCC 1.16548</strain>
    </source>
</reference>
<keyword evidence="3" id="KW-1185">Reference proteome</keyword>
<comment type="caution">
    <text evidence="2">The sequence shown here is derived from an EMBL/GenBank/DDBJ whole genome shotgun (WGS) entry which is preliminary data.</text>
</comment>
<evidence type="ECO:0000256" key="1">
    <source>
        <dbReference type="SAM" id="Phobius"/>
    </source>
</evidence>
<proteinExistence type="predicted"/>
<feature type="transmembrane region" description="Helical" evidence="1">
    <location>
        <begin position="20"/>
        <end position="43"/>
    </location>
</feature>
<dbReference type="Proteomes" id="UP000617531">
    <property type="component" value="Unassembled WGS sequence"/>
</dbReference>
<accession>A0A8J3GRJ5</accession>
<evidence type="ECO:0000313" key="3">
    <source>
        <dbReference type="Proteomes" id="UP000617531"/>
    </source>
</evidence>
<reference evidence="2" key="1">
    <citation type="journal article" date="2014" name="Int. J. Syst. Evol. Microbiol.">
        <title>Complete genome sequence of Corynebacterium casei LMG S-19264T (=DSM 44701T), isolated from a smear-ripened cheese.</title>
        <authorList>
            <consortium name="US DOE Joint Genome Institute (JGI-PGF)"/>
            <person name="Walter F."/>
            <person name="Albersmeier A."/>
            <person name="Kalinowski J."/>
            <person name="Ruckert C."/>
        </authorList>
    </citation>
    <scope>NUCLEOTIDE SEQUENCE</scope>
    <source>
        <strain evidence="2">CGMCC 1.16548</strain>
    </source>
</reference>
<dbReference type="EMBL" id="BNAI01000003">
    <property type="protein sequence ID" value="GHF18521.1"/>
    <property type="molecule type" value="Genomic_DNA"/>
</dbReference>
<evidence type="ECO:0000313" key="2">
    <source>
        <dbReference type="EMBL" id="GHF18521.1"/>
    </source>
</evidence>
<sequence length="74" mass="8048">MLHTLWASTPAPGEELDPNTVTPGVIGFALTFLVAVAVVLLVIDMVRRIRRINHRAAVNERLDAEEAAAAEQDD</sequence>
<keyword evidence="1" id="KW-0812">Transmembrane</keyword>
<name>A0A8J3GRJ5_9MICO</name>
<dbReference type="AlphaFoldDB" id="A0A8J3GRJ5"/>